<dbReference type="Proteomes" id="UP001633002">
    <property type="component" value="Unassembled WGS sequence"/>
</dbReference>
<protein>
    <submittedName>
        <fullName evidence="1">Uncharacterized protein</fullName>
    </submittedName>
</protein>
<dbReference type="EMBL" id="JBJQOH010000003">
    <property type="protein sequence ID" value="KAL3691149.1"/>
    <property type="molecule type" value="Genomic_DNA"/>
</dbReference>
<dbReference type="AlphaFoldDB" id="A0ABD3HLM3"/>
<sequence length="166" mass="19535">MFVGKRLPSIRLMEAELTEQFASAVHGFLKKIAQFVSYTFKKLRDVDLVEFSAMSVMNILKVCHRASAPLYPKGYFLRKLVNRKPYEEISYYKEMAPYGPTYFLMTVIAELFWCNGRSKRFTTPMVYAYMRLVHRFQTNWAKVILHCLKTDICFLQKHAVPPTTQR</sequence>
<gene>
    <name evidence="1" type="ORF">R1sor_004800</name>
</gene>
<comment type="caution">
    <text evidence="1">The sequence shown here is derived from an EMBL/GenBank/DDBJ whole genome shotgun (WGS) entry which is preliminary data.</text>
</comment>
<accession>A0ABD3HLM3</accession>
<evidence type="ECO:0000313" key="2">
    <source>
        <dbReference type="Proteomes" id="UP001633002"/>
    </source>
</evidence>
<name>A0ABD3HLM3_9MARC</name>
<proteinExistence type="predicted"/>
<keyword evidence="2" id="KW-1185">Reference proteome</keyword>
<reference evidence="1 2" key="1">
    <citation type="submission" date="2024-09" db="EMBL/GenBank/DDBJ databases">
        <title>Chromosome-scale assembly of Riccia sorocarpa.</title>
        <authorList>
            <person name="Paukszto L."/>
        </authorList>
    </citation>
    <scope>NUCLEOTIDE SEQUENCE [LARGE SCALE GENOMIC DNA]</scope>
    <source>
        <strain evidence="1">LP-2024</strain>
        <tissue evidence="1">Aerial parts of the thallus</tissue>
    </source>
</reference>
<evidence type="ECO:0000313" key="1">
    <source>
        <dbReference type="EMBL" id="KAL3691149.1"/>
    </source>
</evidence>
<organism evidence="1 2">
    <name type="scientific">Riccia sorocarpa</name>
    <dbReference type="NCBI Taxonomy" id="122646"/>
    <lineage>
        <taxon>Eukaryota</taxon>
        <taxon>Viridiplantae</taxon>
        <taxon>Streptophyta</taxon>
        <taxon>Embryophyta</taxon>
        <taxon>Marchantiophyta</taxon>
        <taxon>Marchantiopsida</taxon>
        <taxon>Marchantiidae</taxon>
        <taxon>Marchantiales</taxon>
        <taxon>Ricciaceae</taxon>
        <taxon>Riccia</taxon>
    </lineage>
</organism>